<keyword evidence="1" id="KW-0472">Membrane</keyword>
<keyword evidence="3" id="KW-1185">Reference proteome</keyword>
<reference evidence="2 3" key="1">
    <citation type="submission" date="2019-10" db="EMBL/GenBank/DDBJ databases">
        <title>Glycomyces albidus sp. nov., a novel actinomycete isolated from rhizosphere soil of wheat (Triticum aestivum L.).</title>
        <authorList>
            <person name="Qian L."/>
        </authorList>
    </citation>
    <scope>NUCLEOTIDE SEQUENCE [LARGE SCALE GENOMIC DNA]</scope>
    <source>
        <strain evidence="2 3">NEAU-7082</strain>
    </source>
</reference>
<organism evidence="2 3">
    <name type="scientific">Glycomyces albidus</name>
    <dbReference type="NCBI Taxonomy" id="2656774"/>
    <lineage>
        <taxon>Bacteria</taxon>
        <taxon>Bacillati</taxon>
        <taxon>Actinomycetota</taxon>
        <taxon>Actinomycetes</taxon>
        <taxon>Glycomycetales</taxon>
        <taxon>Glycomycetaceae</taxon>
        <taxon>Glycomyces</taxon>
    </lineage>
</organism>
<feature type="transmembrane region" description="Helical" evidence="1">
    <location>
        <begin position="117"/>
        <end position="133"/>
    </location>
</feature>
<gene>
    <name evidence="2" type="ORF">GFD30_10625</name>
</gene>
<feature type="transmembrane region" description="Helical" evidence="1">
    <location>
        <begin position="92"/>
        <end position="111"/>
    </location>
</feature>
<evidence type="ECO:0000256" key="1">
    <source>
        <dbReference type="SAM" id="Phobius"/>
    </source>
</evidence>
<comment type="caution">
    <text evidence="2">The sequence shown here is derived from an EMBL/GenBank/DDBJ whole genome shotgun (WGS) entry which is preliminary data.</text>
</comment>
<dbReference type="Proteomes" id="UP000477750">
    <property type="component" value="Unassembled WGS sequence"/>
</dbReference>
<accession>A0A6L5G8R3</accession>
<keyword evidence="1" id="KW-0812">Transmembrane</keyword>
<feature type="transmembrane region" description="Helical" evidence="1">
    <location>
        <begin position="62"/>
        <end position="83"/>
    </location>
</feature>
<evidence type="ECO:0000313" key="2">
    <source>
        <dbReference type="EMBL" id="MQM26020.1"/>
    </source>
</evidence>
<dbReference type="RefSeq" id="WP_153025175.1">
    <property type="nucleotide sequence ID" value="NZ_WIAO01000010.1"/>
</dbReference>
<evidence type="ECO:0000313" key="3">
    <source>
        <dbReference type="Proteomes" id="UP000477750"/>
    </source>
</evidence>
<keyword evidence="1" id="KW-1133">Transmembrane helix</keyword>
<sequence>MIETEQRERSASTTAARLTRLAGWSLIAIAALHTAVFIPQAPWGDWIDGSLRSAEADMESVAVFWALPGGIVVPGALAGALLIRSAGLGTRFGLGVSLALAAWVSACLWLIGPSGFMFLYVTAGLLAAAAVADRRRR</sequence>
<dbReference type="AlphaFoldDB" id="A0A6L5G8R3"/>
<dbReference type="EMBL" id="WIAO01000010">
    <property type="protein sequence ID" value="MQM26020.1"/>
    <property type="molecule type" value="Genomic_DNA"/>
</dbReference>
<protein>
    <submittedName>
        <fullName evidence="2">Uncharacterized protein</fullName>
    </submittedName>
</protein>
<name>A0A6L5G8R3_9ACTN</name>
<proteinExistence type="predicted"/>
<feature type="transmembrane region" description="Helical" evidence="1">
    <location>
        <begin position="21"/>
        <end position="42"/>
    </location>
</feature>